<dbReference type="Pfam" id="PF02481">
    <property type="entry name" value="DNA_processg_A"/>
    <property type="match status" value="1"/>
</dbReference>
<evidence type="ECO:0000313" key="4">
    <source>
        <dbReference type="Proteomes" id="UP001344888"/>
    </source>
</evidence>
<dbReference type="Proteomes" id="UP001344888">
    <property type="component" value="Unassembled WGS sequence"/>
</dbReference>
<sequence length="298" mass="33467">MQSQEEIQQLLALHYVYPLPLNKLQRLLCEIETLQKLPLISAKELAKILQIQLQTAQTLQINYNKAVKTSFKAYYEQCSIHAIPFLSEHYPKSLLQLYDAPTVIYARGRLDLLQQIRKIACIGSRNATNYSTIALQSILPPLIAEQYVIVSGLAKGADTLAHRMTIELGGQTIAVVGHGFAHIYPKENKQLTAKIAEEHLLLTEYPPYMGPKKWHFPMRNRIISGLSCALVVTEAAMKSGTLITTDHALEHGKDVFVVPGPIHSEQSKGTNNLLKEGAIPVWNGQQIVEELQMFQMKY</sequence>
<dbReference type="RefSeq" id="WP_326123853.1">
    <property type="nucleotide sequence ID" value="NZ_JARSFG010000017.1"/>
</dbReference>
<evidence type="ECO:0000259" key="2">
    <source>
        <dbReference type="Pfam" id="PF02481"/>
    </source>
</evidence>
<name>A0AAW9NSP5_9BACL</name>
<dbReference type="InterPro" id="IPR003488">
    <property type="entry name" value="DprA"/>
</dbReference>
<dbReference type="InterPro" id="IPR057666">
    <property type="entry name" value="DrpA_SLOG"/>
</dbReference>
<reference evidence="3 4" key="1">
    <citation type="submission" date="2023-03" db="EMBL/GenBank/DDBJ databases">
        <title>Bacillus Genome Sequencing.</title>
        <authorList>
            <person name="Dunlap C."/>
        </authorList>
    </citation>
    <scope>NUCLEOTIDE SEQUENCE [LARGE SCALE GENOMIC DNA]</scope>
    <source>
        <strain evidence="3 4">B-59205</strain>
    </source>
</reference>
<organism evidence="3 4">
    <name type="scientific">Metasolibacillus meyeri</name>
    <dbReference type="NCBI Taxonomy" id="1071052"/>
    <lineage>
        <taxon>Bacteria</taxon>
        <taxon>Bacillati</taxon>
        <taxon>Bacillota</taxon>
        <taxon>Bacilli</taxon>
        <taxon>Bacillales</taxon>
        <taxon>Caryophanaceae</taxon>
        <taxon>Metasolibacillus</taxon>
    </lineage>
</organism>
<dbReference type="SUPFAM" id="SSF102405">
    <property type="entry name" value="MCP/YpsA-like"/>
    <property type="match status" value="1"/>
</dbReference>
<comment type="similarity">
    <text evidence="1">Belongs to the DprA/Smf family.</text>
</comment>
<feature type="domain" description="Smf/DprA SLOG" evidence="2">
    <location>
        <begin position="83"/>
        <end position="291"/>
    </location>
</feature>
<dbReference type="PANTHER" id="PTHR43022:SF1">
    <property type="entry name" value="PROTEIN SMF"/>
    <property type="match status" value="1"/>
</dbReference>
<keyword evidence="4" id="KW-1185">Reference proteome</keyword>
<evidence type="ECO:0000313" key="3">
    <source>
        <dbReference type="EMBL" id="MEC1179367.1"/>
    </source>
</evidence>
<dbReference type="EMBL" id="JARSFG010000017">
    <property type="protein sequence ID" value="MEC1179367.1"/>
    <property type="molecule type" value="Genomic_DNA"/>
</dbReference>
<protein>
    <submittedName>
        <fullName evidence="3">DNA-processing protein DprA</fullName>
    </submittedName>
</protein>
<gene>
    <name evidence="3" type="primary">dprA</name>
    <name evidence="3" type="ORF">P9B03_12790</name>
</gene>
<dbReference type="AlphaFoldDB" id="A0AAW9NSP5"/>
<comment type="caution">
    <text evidence="3">The sequence shown here is derived from an EMBL/GenBank/DDBJ whole genome shotgun (WGS) entry which is preliminary data.</text>
</comment>
<dbReference type="GO" id="GO:0009294">
    <property type="term" value="P:DNA-mediated transformation"/>
    <property type="evidence" value="ECO:0007669"/>
    <property type="project" value="InterPro"/>
</dbReference>
<dbReference type="Gene3D" id="3.40.50.450">
    <property type="match status" value="1"/>
</dbReference>
<dbReference type="PANTHER" id="PTHR43022">
    <property type="entry name" value="PROTEIN SMF"/>
    <property type="match status" value="1"/>
</dbReference>
<dbReference type="NCBIfam" id="TIGR00732">
    <property type="entry name" value="dprA"/>
    <property type="match status" value="1"/>
</dbReference>
<accession>A0AAW9NSP5</accession>
<evidence type="ECO:0000256" key="1">
    <source>
        <dbReference type="ARBA" id="ARBA00006525"/>
    </source>
</evidence>
<proteinExistence type="inferred from homology"/>